<keyword evidence="3 4" id="KW-0408">Iron</keyword>
<dbReference type="RefSeq" id="WP_111478421.1">
    <property type="nucleotide sequence ID" value="NZ_QHKM01000003.1"/>
</dbReference>
<dbReference type="InterPro" id="IPR036909">
    <property type="entry name" value="Cyt_c-like_dom_sf"/>
</dbReference>
<sequence>MLTRKLPLGALLALSALLSTAARAQDAAPAAPAADAAKPAADTGADLTAMLWLMGGLTGLIIFVLLMLFALLWQMRPLLRQVYALPSIREAWYGRALGLFLGDPVGLTGKYQEDVMAGHDYDGITEYDNDLPPWWKYGFYLTIVFGVVYFVHFHVTQDGQLSQAEYQHEMAEAALLSAQLGANDDPNKPTDYQRLTAAADIDAGKTIFAQNCAACHGQSAEGKVGPNLTDEYWLHGGDVNKVYHTVKYGVQGKGMVAWKGKLSSKQMLQVASYILTLQGSKPAGAKAPQGEKEAVGKPVAKL</sequence>
<evidence type="ECO:0000256" key="7">
    <source>
        <dbReference type="SAM" id="SignalP"/>
    </source>
</evidence>
<proteinExistence type="predicted"/>
<dbReference type="InterPro" id="IPR038414">
    <property type="entry name" value="CcoP_N_sf"/>
</dbReference>
<keyword evidence="6" id="KW-0812">Transmembrane</keyword>
<keyword evidence="7" id="KW-0732">Signal</keyword>
<dbReference type="EMBL" id="QHKM01000003">
    <property type="protein sequence ID" value="RAK67000.1"/>
    <property type="molecule type" value="Genomic_DNA"/>
</dbReference>
<feature type="domain" description="Cytochrome c" evidence="8">
    <location>
        <begin position="199"/>
        <end position="278"/>
    </location>
</feature>
<feature type="transmembrane region" description="Helical" evidence="6">
    <location>
        <begin position="137"/>
        <end position="155"/>
    </location>
</feature>
<dbReference type="InterPro" id="IPR050597">
    <property type="entry name" value="Cytochrome_c_Oxidase_Subunit"/>
</dbReference>
<evidence type="ECO:0000256" key="6">
    <source>
        <dbReference type="SAM" id="Phobius"/>
    </source>
</evidence>
<feature type="signal peptide" evidence="7">
    <location>
        <begin position="1"/>
        <end position="24"/>
    </location>
</feature>
<dbReference type="Pfam" id="PF14715">
    <property type="entry name" value="FixP_N"/>
    <property type="match status" value="1"/>
</dbReference>
<feature type="transmembrane region" description="Helical" evidence="6">
    <location>
        <begin position="52"/>
        <end position="73"/>
    </location>
</feature>
<dbReference type="Gene3D" id="1.10.760.10">
    <property type="entry name" value="Cytochrome c-like domain"/>
    <property type="match status" value="1"/>
</dbReference>
<dbReference type="Gene3D" id="6.10.280.130">
    <property type="match status" value="1"/>
</dbReference>
<keyword evidence="2 4" id="KW-0479">Metal-binding</keyword>
<protein>
    <submittedName>
        <fullName evidence="9">Cytochrome c class i</fullName>
    </submittedName>
</protein>
<dbReference type="GO" id="GO:0020037">
    <property type="term" value="F:heme binding"/>
    <property type="evidence" value="ECO:0007669"/>
    <property type="project" value="InterPro"/>
</dbReference>
<evidence type="ECO:0000256" key="5">
    <source>
        <dbReference type="SAM" id="MobiDB-lite"/>
    </source>
</evidence>
<keyword evidence="1 4" id="KW-0349">Heme</keyword>
<keyword evidence="10" id="KW-1185">Reference proteome</keyword>
<dbReference type="AlphaFoldDB" id="A0A328BI93"/>
<comment type="caution">
    <text evidence="9">The sequence shown here is derived from an EMBL/GenBank/DDBJ whole genome shotgun (WGS) entry which is preliminary data.</text>
</comment>
<evidence type="ECO:0000256" key="3">
    <source>
        <dbReference type="ARBA" id="ARBA00023004"/>
    </source>
</evidence>
<accession>A0A328BI93</accession>
<dbReference type="PROSITE" id="PS51007">
    <property type="entry name" value="CYTC"/>
    <property type="match status" value="1"/>
</dbReference>
<dbReference type="OrthoDB" id="9811281at2"/>
<evidence type="ECO:0000259" key="8">
    <source>
        <dbReference type="PROSITE" id="PS51007"/>
    </source>
</evidence>
<feature type="region of interest" description="Disordered" evidence="5">
    <location>
        <begin position="281"/>
        <end position="302"/>
    </location>
</feature>
<organism evidence="9 10">
    <name type="scientific">Hymenobacter edaphi</name>
    <dbReference type="NCBI Taxonomy" id="2211146"/>
    <lineage>
        <taxon>Bacteria</taxon>
        <taxon>Pseudomonadati</taxon>
        <taxon>Bacteroidota</taxon>
        <taxon>Cytophagia</taxon>
        <taxon>Cytophagales</taxon>
        <taxon>Hymenobacteraceae</taxon>
        <taxon>Hymenobacter</taxon>
    </lineage>
</organism>
<evidence type="ECO:0000256" key="4">
    <source>
        <dbReference type="PROSITE-ProRule" id="PRU00433"/>
    </source>
</evidence>
<evidence type="ECO:0000256" key="1">
    <source>
        <dbReference type="ARBA" id="ARBA00022617"/>
    </source>
</evidence>
<dbReference type="SUPFAM" id="SSF46626">
    <property type="entry name" value="Cytochrome c"/>
    <property type="match status" value="1"/>
</dbReference>
<dbReference type="Pfam" id="PF13442">
    <property type="entry name" value="Cytochrome_CBB3"/>
    <property type="match status" value="1"/>
</dbReference>
<dbReference type="Proteomes" id="UP000248553">
    <property type="component" value="Unassembled WGS sequence"/>
</dbReference>
<dbReference type="InterPro" id="IPR032858">
    <property type="entry name" value="CcoP_N"/>
</dbReference>
<evidence type="ECO:0000256" key="2">
    <source>
        <dbReference type="ARBA" id="ARBA00022723"/>
    </source>
</evidence>
<reference evidence="10" key="1">
    <citation type="submission" date="2018-05" db="EMBL/GenBank/DDBJ databases">
        <authorList>
            <person name="Nie L."/>
        </authorList>
    </citation>
    <scope>NUCLEOTIDE SEQUENCE [LARGE SCALE GENOMIC DNA]</scope>
    <source>
        <strain evidence="10">NL</strain>
    </source>
</reference>
<name>A0A328BI93_9BACT</name>
<keyword evidence="6" id="KW-1133">Transmembrane helix</keyword>
<dbReference type="PANTHER" id="PTHR33751">
    <property type="entry name" value="CBB3-TYPE CYTOCHROME C OXIDASE SUBUNIT FIXP"/>
    <property type="match status" value="1"/>
</dbReference>
<dbReference type="GO" id="GO:0009055">
    <property type="term" value="F:electron transfer activity"/>
    <property type="evidence" value="ECO:0007669"/>
    <property type="project" value="InterPro"/>
</dbReference>
<dbReference type="PANTHER" id="PTHR33751:SF1">
    <property type="entry name" value="CBB3-TYPE CYTOCHROME C OXIDASE SUBUNIT FIXP"/>
    <property type="match status" value="1"/>
</dbReference>
<feature type="chain" id="PRO_5016259804" evidence="7">
    <location>
        <begin position="25"/>
        <end position="302"/>
    </location>
</feature>
<gene>
    <name evidence="9" type="ORF">DLM85_12425</name>
</gene>
<dbReference type="InterPro" id="IPR009056">
    <property type="entry name" value="Cyt_c-like_dom"/>
</dbReference>
<evidence type="ECO:0000313" key="9">
    <source>
        <dbReference type="EMBL" id="RAK67000.1"/>
    </source>
</evidence>
<evidence type="ECO:0000313" key="10">
    <source>
        <dbReference type="Proteomes" id="UP000248553"/>
    </source>
</evidence>
<dbReference type="GO" id="GO:0046872">
    <property type="term" value="F:metal ion binding"/>
    <property type="evidence" value="ECO:0007669"/>
    <property type="project" value="UniProtKB-KW"/>
</dbReference>
<keyword evidence="6" id="KW-0472">Membrane</keyword>